<dbReference type="KEGG" id="ned:HUN01_28030"/>
<feature type="region of interest" description="Disordered" evidence="1">
    <location>
        <begin position="157"/>
        <end position="184"/>
    </location>
</feature>
<evidence type="ECO:0000256" key="2">
    <source>
        <dbReference type="SAM" id="Phobius"/>
    </source>
</evidence>
<proteinExistence type="predicted"/>
<keyword evidence="2" id="KW-0472">Membrane</keyword>
<sequence length="488" mass="55342">MNDLPLLELFTKLCDAGLPLGIEEYQLVLQAMQAGFGINDQAALKRLCETLWVKSSQEKKLFEDYFELVIANDAALPTAEILHTQSEQHKISPIIRYLILGIVGVTIGLGAGFFSQKPIEKLIPSQTSELIQTLIPSQTSKLIQTLIPIQTPIQDPILLPTTKPTTNPTAQPTTTRKPNSNPSPNPNHSDWLFWSFLLVTAMIFRWLVRRNNQQRIAESTSPQVTPITTNSSLAAKLTQTIEDEVQAVKAVLETTSRNEEILSSRLILTSEYLPVTERQMKQIWRYLRHPVREGPKIELDMAATIHQIGCQGLLLEPVFIPRRVNKSELLLLIDQDGSMVPFHSLSRRLAETALRGGRLGKSGIYYFHNCPIEYLYHDPHHQQAELITNIVTHICSNRTAVLIFSDAGAVRGRYSDERYELTQQFIAQMKQRVRYVAWLNPMPRKRWLGTTAAEIAHLVPMFEFSHQGLQDAIAVLRGRFANFERQII</sequence>
<evidence type="ECO:0000313" key="3">
    <source>
        <dbReference type="EMBL" id="QMS91255.1"/>
    </source>
</evidence>
<feature type="transmembrane region" description="Helical" evidence="2">
    <location>
        <begin position="191"/>
        <end position="208"/>
    </location>
</feature>
<organism evidence="3 4">
    <name type="scientific">Nostoc edaphicum CCNP1411</name>
    <dbReference type="NCBI Taxonomy" id="1472755"/>
    <lineage>
        <taxon>Bacteria</taxon>
        <taxon>Bacillati</taxon>
        <taxon>Cyanobacteriota</taxon>
        <taxon>Cyanophyceae</taxon>
        <taxon>Nostocales</taxon>
        <taxon>Nostocaceae</taxon>
        <taxon>Nostoc</taxon>
    </lineage>
</organism>
<evidence type="ECO:0000256" key="1">
    <source>
        <dbReference type="SAM" id="MobiDB-lite"/>
    </source>
</evidence>
<dbReference type="AlphaFoldDB" id="A0A7D7QB23"/>
<name>A0A7D7QB23_9NOSO</name>
<keyword evidence="4" id="KW-1185">Reference proteome</keyword>
<dbReference type="Proteomes" id="UP000514713">
    <property type="component" value="Chromosome"/>
</dbReference>
<dbReference type="PANTHER" id="PTHR39338">
    <property type="entry name" value="BLL5662 PROTEIN-RELATED"/>
    <property type="match status" value="1"/>
</dbReference>
<gene>
    <name evidence="3" type="ORF">HUN01_28030</name>
</gene>
<keyword evidence="2" id="KW-0812">Transmembrane</keyword>
<reference evidence="4" key="1">
    <citation type="submission" date="2020-06" db="EMBL/GenBank/DDBJ databases">
        <title>Nostoc edaphicum CCNP1411 genome.</title>
        <authorList>
            <person name="Fidor A."/>
            <person name="Grabski M."/>
            <person name="Gawor J."/>
            <person name="Gromadka R."/>
            <person name="Wegrzyn G."/>
            <person name="Mazur-Marzec H."/>
        </authorList>
    </citation>
    <scope>NUCLEOTIDE SEQUENCE [LARGE SCALE GENOMIC DNA]</scope>
    <source>
        <strain evidence="4">CCNP1411</strain>
    </source>
</reference>
<dbReference type="EMBL" id="CP054698">
    <property type="protein sequence ID" value="QMS91255.1"/>
    <property type="molecule type" value="Genomic_DNA"/>
</dbReference>
<protein>
    <recommendedName>
        <fullName evidence="5">VWA domain-containing protein</fullName>
    </recommendedName>
</protein>
<feature type="transmembrane region" description="Helical" evidence="2">
    <location>
        <begin position="94"/>
        <end position="114"/>
    </location>
</feature>
<keyword evidence="2" id="KW-1133">Transmembrane helix</keyword>
<evidence type="ECO:0008006" key="5">
    <source>
        <dbReference type="Google" id="ProtNLM"/>
    </source>
</evidence>
<accession>A0A7D7QB23</accession>
<evidence type="ECO:0000313" key="4">
    <source>
        <dbReference type="Proteomes" id="UP000514713"/>
    </source>
</evidence>
<dbReference type="PANTHER" id="PTHR39338:SF7">
    <property type="entry name" value="BLL6692 PROTEIN"/>
    <property type="match status" value="1"/>
</dbReference>
<feature type="compositionally biased region" description="Low complexity" evidence="1">
    <location>
        <begin position="157"/>
        <end position="182"/>
    </location>
</feature>